<dbReference type="GO" id="GO:0000155">
    <property type="term" value="F:phosphorelay sensor kinase activity"/>
    <property type="evidence" value="ECO:0007669"/>
    <property type="project" value="InterPro"/>
</dbReference>
<feature type="transmembrane region" description="Helical" evidence="1">
    <location>
        <begin position="86"/>
        <end position="105"/>
    </location>
</feature>
<evidence type="ECO:0000313" key="5">
    <source>
        <dbReference type="Proteomes" id="UP000198379"/>
    </source>
</evidence>
<dbReference type="AlphaFoldDB" id="A0A239DQV7"/>
<protein>
    <submittedName>
        <fullName evidence="4">Histidine kinase-, DNA gyrase B-, and HSP90-like ATPase</fullName>
    </submittedName>
</protein>
<keyword evidence="1" id="KW-0472">Membrane</keyword>
<evidence type="ECO:0000259" key="3">
    <source>
        <dbReference type="Pfam" id="PF06580"/>
    </source>
</evidence>
<feature type="transmembrane region" description="Helical" evidence="1">
    <location>
        <begin position="12"/>
        <end position="33"/>
    </location>
</feature>
<dbReference type="SUPFAM" id="SSF55874">
    <property type="entry name" value="ATPase domain of HSP90 chaperone/DNA topoisomerase II/histidine kinase"/>
    <property type="match status" value="1"/>
</dbReference>
<evidence type="ECO:0000256" key="1">
    <source>
        <dbReference type="SAM" id="Phobius"/>
    </source>
</evidence>
<dbReference type="OrthoDB" id="9809908at2"/>
<proteinExistence type="predicted"/>
<reference evidence="4 5" key="1">
    <citation type="submission" date="2017-06" db="EMBL/GenBank/DDBJ databases">
        <authorList>
            <person name="Kim H.J."/>
            <person name="Triplett B.A."/>
        </authorList>
    </citation>
    <scope>NUCLEOTIDE SEQUENCE [LARGE SCALE GENOMIC DNA]</scope>
    <source>
        <strain evidence="4 5">DSM 25597</strain>
    </source>
</reference>
<keyword evidence="1" id="KW-0812">Transmembrane</keyword>
<dbReference type="InterPro" id="IPR003594">
    <property type="entry name" value="HATPase_dom"/>
</dbReference>
<keyword evidence="5" id="KW-1185">Reference proteome</keyword>
<dbReference type="Pfam" id="PF02518">
    <property type="entry name" value="HATPase_c"/>
    <property type="match status" value="1"/>
</dbReference>
<feature type="transmembrane region" description="Helical" evidence="1">
    <location>
        <begin position="56"/>
        <end position="74"/>
    </location>
</feature>
<dbReference type="InterPro" id="IPR036890">
    <property type="entry name" value="HATPase_C_sf"/>
</dbReference>
<keyword evidence="4" id="KW-0418">Kinase</keyword>
<evidence type="ECO:0000259" key="2">
    <source>
        <dbReference type="Pfam" id="PF02518"/>
    </source>
</evidence>
<evidence type="ECO:0000313" key="4">
    <source>
        <dbReference type="EMBL" id="SNS34727.1"/>
    </source>
</evidence>
<organism evidence="4 5">
    <name type="scientific">Dokdonia pacifica</name>
    <dbReference type="NCBI Taxonomy" id="1627892"/>
    <lineage>
        <taxon>Bacteria</taxon>
        <taxon>Pseudomonadati</taxon>
        <taxon>Bacteroidota</taxon>
        <taxon>Flavobacteriia</taxon>
        <taxon>Flavobacteriales</taxon>
        <taxon>Flavobacteriaceae</taxon>
        <taxon>Dokdonia</taxon>
    </lineage>
</organism>
<dbReference type="Gene3D" id="3.30.565.10">
    <property type="entry name" value="Histidine kinase-like ATPase, C-terminal domain"/>
    <property type="match status" value="1"/>
</dbReference>
<name>A0A239DQV7_9FLAO</name>
<dbReference type="PANTHER" id="PTHR34220">
    <property type="entry name" value="SENSOR HISTIDINE KINASE YPDA"/>
    <property type="match status" value="1"/>
</dbReference>
<keyword evidence="4" id="KW-0808">Transferase</keyword>
<dbReference type="GO" id="GO:0016020">
    <property type="term" value="C:membrane"/>
    <property type="evidence" value="ECO:0007669"/>
    <property type="project" value="InterPro"/>
</dbReference>
<keyword evidence="1" id="KW-1133">Transmembrane helix</keyword>
<dbReference type="InterPro" id="IPR010559">
    <property type="entry name" value="Sig_transdc_His_kin_internal"/>
</dbReference>
<dbReference type="RefSeq" id="WP_089373873.1">
    <property type="nucleotide sequence ID" value="NZ_BMEP01000011.1"/>
</dbReference>
<accession>A0A239DQV7</accession>
<gene>
    <name evidence="4" type="ORF">SAMN06265376_11214</name>
</gene>
<dbReference type="Pfam" id="PF06580">
    <property type="entry name" value="His_kinase"/>
    <property type="match status" value="1"/>
</dbReference>
<sequence length="351" mass="41073">MKKGLINIRIPEVIAVVSVYLVLSFCYHMTLYFNRGGQNDPADTLWDIGDWYFTKGLQYTFMFVATAIVWFVIFRICRSWPLKYRLLLHFLGLPFFILFAKTLFYRICEYLGYWHLDGNAEIWDVYIPGLFYLIQFAVFHAYEHYIINQRRLQYEIELKNSALKSELSAIKAQLNPHFLYNVFNTINASVPKEMEETREMIAELSDLFRYQLKASREDFVTLAEELEFVNKYLKLEQKRFEDRLSIHINVDDSLLSRKIPPMILQPLVENSVKHGISPLVKGGRIDISIHEKENKLCFEISDTGIGVEDKEAIFTLGVGLSNTQKRLQKMYQSTLKVTDNLPSGLKVQFEL</sequence>
<feature type="transmembrane region" description="Helical" evidence="1">
    <location>
        <begin position="125"/>
        <end position="142"/>
    </location>
</feature>
<dbReference type="PANTHER" id="PTHR34220:SF7">
    <property type="entry name" value="SENSOR HISTIDINE KINASE YPDA"/>
    <property type="match status" value="1"/>
</dbReference>
<dbReference type="InterPro" id="IPR050640">
    <property type="entry name" value="Bact_2-comp_sensor_kinase"/>
</dbReference>
<dbReference type="Proteomes" id="UP000198379">
    <property type="component" value="Unassembled WGS sequence"/>
</dbReference>
<dbReference type="EMBL" id="FZNY01000012">
    <property type="protein sequence ID" value="SNS34727.1"/>
    <property type="molecule type" value="Genomic_DNA"/>
</dbReference>
<feature type="domain" description="Signal transduction histidine kinase internal region" evidence="3">
    <location>
        <begin position="166"/>
        <end position="244"/>
    </location>
</feature>
<feature type="domain" description="Histidine kinase/HSP90-like ATPase" evidence="2">
    <location>
        <begin position="263"/>
        <end position="351"/>
    </location>
</feature>